<evidence type="ECO:0000313" key="1">
    <source>
        <dbReference type="EMBL" id="KAJ8682839.1"/>
    </source>
</evidence>
<evidence type="ECO:0000313" key="2">
    <source>
        <dbReference type="Proteomes" id="UP001239111"/>
    </source>
</evidence>
<organism evidence="1 2">
    <name type="scientific">Eretmocerus hayati</name>
    <dbReference type="NCBI Taxonomy" id="131215"/>
    <lineage>
        <taxon>Eukaryota</taxon>
        <taxon>Metazoa</taxon>
        <taxon>Ecdysozoa</taxon>
        <taxon>Arthropoda</taxon>
        <taxon>Hexapoda</taxon>
        <taxon>Insecta</taxon>
        <taxon>Pterygota</taxon>
        <taxon>Neoptera</taxon>
        <taxon>Endopterygota</taxon>
        <taxon>Hymenoptera</taxon>
        <taxon>Apocrita</taxon>
        <taxon>Proctotrupomorpha</taxon>
        <taxon>Chalcidoidea</taxon>
        <taxon>Aphelinidae</taxon>
        <taxon>Aphelininae</taxon>
        <taxon>Eretmocerus</taxon>
    </lineage>
</organism>
<reference evidence="1" key="1">
    <citation type="submission" date="2023-04" db="EMBL/GenBank/DDBJ databases">
        <title>A chromosome-level genome assembly of the parasitoid wasp Eretmocerus hayati.</title>
        <authorList>
            <person name="Zhong Y."/>
            <person name="Liu S."/>
            <person name="Liu Y."/>
        </authorList>
    </citation>
    <scope>NUCLEOTIDE SEQUENCE</scope>
    <source>
        <strain evidence="1">ZJU_SS_LIU_2023</strain>
    </source>
</reference>
<comment type="caution">
    <text evidence="1">The sequence shown here is derived from an EMBL/GenBank/DDBJ whole genome shotgun (WGS) entry which is preliminary data.</text>
</comment>
<keyword evidence="2" id="KW-1185">Reference proteome</keyword>
<dbReference type="Proteomes" id="UP001239111">
    <property type="component" value="Chromosome 1"/>
</dbReference>
<sequence length="121" mass="13532">MKSRKVDENNGKIKAGYVYDKSSRSTSRSEEKRPSVSKSRERSESNTPDRSREASASMSPDLSQKQKQSSPESDAQGSPRKKNGSRVNLPVRKSLVANVKSSKGREKMRTSKRVMCVKNIL</sequence>
<name>A0ACC2PGX3_9HYME</name>
<protein>
    <submittedName>
        <fullName evidence="1">Uncharacterized protein</fullName>
    </submittedName>
</protein>
<proteinExistence type="predicted"/>
<dbReference type="EMBL" id="CM056741">
    <property type="protein sequence ID" value="KAJ8682839.1"/>
    <property type="molecule type" value="Genomic_DNA"/>
</dbReference>
<gene>
    <name evidence="1" type="ORF">QAD02_018631</name>
</gene>
<accession>A0ACC2PGX3</accession>